<name>A0A0K0DB21_ANGCA</name>
<protein>
    <submittedName>
        <fullName evidence="2">Uncharacterized protein</fullName>
    </submittedName>
</protein>
<dbReference type="AlphaFoldDB" id="A0A0K0DB21"/>
<organism evidence="1 2">
    <name type="scientific">Angiostrongylus cantonensis</name>
    <name type="common">Rat lungworm</name>
    <dbReference type="NCBI Taxonomy" id="6313"/>
    <lineage>
        <taxon>Eukaryota</taxon>
        <taxon>Metazoa</taxon>
        <taxon>Ecdysozoa</taxon>
        <taxon>Nematoda</taxon>
        <taxon>Chromadorea</taxon>
        <taxon>Rhabditida</taxon>
        <taxon>Rhabditina</taxon>
        <taxon>Rhabditomorpha</taxon>
        <taxon>Strongyloidea</taxon>
        <taxon>Metastrongylidae</taxon>
        <taxon>Angiostrongylus</taxon>
    </lineage>
</organism>
<reference evidence="1" key="1">
    <citation type="submission" date="2012-09" db="EMBL/GenBank/DDBJ databases">
        <authorList>
            <person name="Martin A.A."/>
        </authorList>
    </citation>
    <scope>NUCLEOTIDE SEQUENCE</scope>
</reference>
<accession>A0A0K0DB21</accession>
<reference evidence="2" key="2">
    <citation type="submission" date="2017-02" db="UniProtKB">
        <authorList>
            <consortium name="WormBaseParasite"/>
        </authorList>
    </citation>
    <scope>IDENTIFICATION</scope>
</reference>
<sequence length="153" mass="17666">MPREFGALVLSTTVQGSQPLLQNLPVMSLPTDLPHMRDLEPVRRPMEAAWIKNYGDDLYLQRTYTCIRVLDRGLAHASKNDKRCGTTPASRTFVVYPTTSNDDEEEVEVFRMGLEKFYREDHTFFNVILEDLNTNIGPRRSFEKRHIGTYGLE</sequence>
<dbReference type="WBParaSite" id="ACAC_0000756001-mRNA-1">
    <property type="protein sequence ID" value="ACAC_0000756001-mRNA-1"/>
    <property type="gene ID" value="ACAC_0000756001"/>
</dbReference>
<proteinExistence type="predicted"/>
<evidence type="ECO:0000313" key="1">
    <source>
        <dbReference type="Proteomes" id="UP000035642"/>
    </source>
</evidence>
<keyword evidence="1" id="KW-1185">Reference proteome</keyword>
<dbReference type="Proteomes" id="UP000035642">
    <property type="component" value="Unassembled WGS sequence"/>
</dbReference>
<evidence type="ECO:0000313" key="2">
    <source>
        <dbReference type="WBParaSite" id="ACAC_0000756001-mRNA-1"/>
    </source>
</evidence>